<dbReference type="OrthoDB" id="2878022at2"/>
<dbReference type="EMBL" id="WAGX01000005">
    <property type="protein sequence ID" value="KAB1437664.1"/>
    <property type="molecule type" value="Genomic_DNA"/>
</dbReference>
<keyword evidence="3" id="KW-1185">Reference proteome</keyword>
<comment type="caution">
    <text evidence="2">The sequence shown here is derived from an EMBL/GenBank/DDBJ whole genome shotgun (WGS) entry which is preliminary data.</text>
</comment>
<dbReference type="Proteomes" id="UP000461768">
    <property type="component" value="Unassembled WGS sequence"/>
</dbReference>
<dbReference type="SUPFAM" id="SSF48537">
    <property type="entry name" value="Phospholipase C/P1 nuclease"/>
    <property type="match status" value="1"/>
</dbReference>
<dbReference type="RefSeq" id="WP_151144199.1">
    <property type="nucleotide sequence ID" value="NZ_WAGX01000005.1"/>
</dbReference>
<feature type="domain" description="Phospholipase C/D" evidence="1">
    <location>
        <begin position="5"/>
        <end position="158"/>
    </location>
</feature>
<evidence type="ECO:0000259" key="1">
    <source>
        <dbReference type="Pfam" id="PF00882"/>
    </source>
</evidence>
<dbReference type="InterPro" id="IPR029002">
    <property type="entry name" value="PLPC/GPLD1"/>
</dbReference>
<dbReference type="GO" id="GO:0016788">
    <property type="term" value="F:hydrolase activity, acting on ester bonds"/>
    <property type="evidence" value="ECO:0007669"/>
    <property type="project" value="InterPro"/>
</dbReference>
<gene>
    <name evidence="2" type="ORF">F7O84_08670</name>
</gene>
<dbReference type="InterPro" id="IPR008947">
    <property type="entry name" value="PLipase_C/P1_nuclease_dom_sf"/>
</dbReference>
<protein>
    <submittedName>
        <fullName evidence="2">Zinc dependent phospholipase C family protein</fullName>
    </submittedName>
</protein>
<dbReference type="AlphaFoldDB" id="A0A7V7QJ85"/>
<sequence length="196" mass="23102">MRKKSHISLAGYIVDNLHQQDLVKHKKAFYLGSILPDCKPTFLTTKHEFGTTFQKLKDDMTKLTIANDSNMNNKRAYWRNLGQVIHYIADYFTFPHNITYVGTLKDHCVYEKHLKFQLKEYIKSGEATKKISKFIRLESLEALFQFIEKTHKEYIKCKRCVLEDCEFIVNITLQVVNTLVYLFEKAINMKRFSFAA</sequence>
<accession>A0A7V7QJ85</accession>
<reference evidence="2 3" key="1">
    <citation type="submission" date="2019-09" db="EMBL/GenBank/DDBJ databases">
        <authorList>
            <person name="Valk L.C."/>
        </authorList>
    </citation>
    <scope>NUCLEOTIDE SEQUENCE [LARGE SCALE GENOMIC DNA]</scope>
    <source>
        <strain evidence="2">GalUA</strain>
    </source>
</reference>
<dbReference type="Pfam" id="PF00882">
    <property type="entry name" value="Zn_dep_PLPC"/>
    <property type="match status" value="1"/>
</dbReference>
<evidence type="ECO:0000313" key="3">
    <source>
        <dbReference type="Proteomes" id="UP000461768"/>
    </source>
</evidence>
<evidence type="ECO:0000313" key="2">
    <source>
        <dbReference type="EMBL" id="KAB1437664.1"/>
    </source>
</evidence>
<proteinExistence type="predicted"/>
<organism evidence="2 3">
    <name type="scientific">Candidatus Galacturonatibacter soehngenii</name>
    <dbReference type="NCBI Taxonomy" id="2307010"/>
    <lineage>
        <taxon>Bacteria</taxon>
        <taxon>Bacillati</taxon>
        <taxon>Bacillota</taxon>
        <taxon>Clostridia</taxon>
        <taxon>Lachnospirales</taxon>
        <taxon>Lachnospiraceae</taxon>
        <taxon>Candidatus Galacturonatibacter</taxon>
    </lineage>
</organism>
<reference evidence="2 3" key="2">
    <citation type="submission" date="2020-02" db="EMBL/GenBank/DDBJ databases">
        <title>Candidatus Galacturonibacter soehngenii shows hetero-acetogenic catabolism of galacturonic acid but lacks a canonical carbon monoxide dehydrogenase/acetyl-CoA synthase complex.</title>
        <authorList>
            <person name="Diender M."/>
            <person name="Stouten G.R."/>
            <person name="Petersen J.F."/>
            <person name="Nielsen P.H."/>
            <person name="Dueholm M.S."/>
            <person name="Pronk J.T."/>
            <person name="Van Loosdrecht M.C.M."/>
        </authorList>
    </citation>
    <scope>NUCLEOTIDE SEQUENCE [LARGE SCALE GENOMIC DNA]</scope>
    <source>
        <strain evidence="2">GalUA</strain>
    </source>
</reference>
<name>A0A7V7QJ85_9FIRM</name>